<dbReference type="Proteomes" id="UP000245412">
    <property type="component" value="Unassembled WGS sequence"/>
</dbReference>
<protein>
    <recommendedName>
        <fullName evidence="5">Lipocalin-like domain-containing protein</fullName>
    </recommendedName>
</protein>
<reference evidence="3 4" key="1">
    <citation type="submission" date="2018-05" db="EMBL/GenBank/DDBJ databases">
        <authorList>
            <person name="Goeker M."/>
            <person name="Huntemann M."/>
            <person name="Clum A."/>
            <person name="Pillay M."/>
            <person name="Palaniappan K."/>
            <person name="Varghese N."/>
            <person name="Mikhailova N."/>
            <person name="Stamatis D."/>
            <person name="Reddy T."/>
            <person name="Daum C."/>
            <person name="Shapiro N."/>
            <person name="Ivanova N."/>
            <person name="Kyrpides N."/>
            <person name="Woyke T."/>
        </authorList>
    </citation>
    <scope>NUCLEOTIDE SEQUENCE [LARGE SCALE GENOMIC DNA]</scope>
    <source>
        <strain evidence="3 4">DSM 26524</strain>
    </source>
</reference>
<organism evidence="3 4">
    <name type="scientific">Murimonas intestini</name>
    <dbReference type="NCBI Taxonomy" id="1337051"/>
    <lineage>
        <taxon>Bacteria</taxon>
        <taxon>Bacillati</taxon>
        <taxon>Bacillota</taxon>
        <taxon>Clostridia</taxon>
        <taxon>Lachnospirales</taxon>
        <taxon>Lachnospiraceae</taxon>
        <taxon>Murimonas</taxon>
    </lineage>
</organism>
<dbReference type="RefSeq" id="WP_109626450.1">
    <property type="nucleotide sequence ID" value="NZ_CABJAT010000006.1"/>
</dbReference>
<dbReference type="EMBL" id="QGGY01000006">
    <property type="protein sequence ID" value="PWJ75506.1"/>
    <property type="molecule type" value="Genomic_DNA"/>
</dbReference>
<dbReference type="AlphaFoldDB" id="A0AB73T4D5"/>
<evidence type="ECO:0008006" key="5">
    <source>
        <dbReference type="Google" id="ProtNLM"/>
    </source>
</evidence>
<name>A0AB73T4D5_9FIRM</name>
<feature type="signal peptide" evidence="2">
    <location>
        <begin position="1"/>
        <end position="22"/>
    </location>
</feature>
<feature type="region of interest" description="Disordered" evidence="1">
    <location>
        <begin position="30"/>
        <end position="52"/>
    </location>
</feature>
<accession>A0AB73T4D5</accession>
<evidence type="ECO:0000313" key="4">
    <source>
        <dbReference type="Proteomes" id="UP000245412"/>
    </source>
</evidence>
<evidence type="ECO:0000256" key="2">
    <source>
        <dbReference type="SAM" id="SignalP"/>
    </source>
</evidence>
<keyword evidence="2" id="KW-0732">Signal</keyword>
<proteinExistence type="predicted"/>
<sequence length="289" mass="31937">MKRKILMAMTAMLMAGVLFCGADTDLLAAGPGTGSETENAGPEALGSEAVEPEAEEIPEDIEMLWGVWRYVWYENHDYAIEDEIILMPDGTIILPDLEKSVKLGNYKISDNKFTITDLNEETASVADSFTGEFLPVESGDLTAYKLDSSNSRFCLNTDQDKKLIMTVTVTDTADPLAPKLNEFRTVFMKEKVQSEFLEELLLGKTWDIDGKVLTITSDGMMDLDNGSRTGKLAVMQNNIKFLWDGGGRISYSVEKITKDSITLRNDEDAGQTITLTLNTEAPVTETDTK</sequence>
<gene>
    <name evidence="3" type="ORF">C7383_10676</name>
</gene>
<keyword evidence="4" id="KW-1185">Reference proteome</keyword>
<comment type="caution">
    <text evidence="3">The sequence shown here is derived from an EMBL/GenBank/DDBJ whole genome shotgun (WGS) entry which is preliminary data.</text>
</comment>
<evidence type="ECO:0000313" key="3">
    <source>
        <dbReference type="EMBL" id="PWJ75506.1"/>
    </source>
</evidence>
<evidence type="ECO:0000256" key="1">
    <source>
        <dbReference type="SAM" id="MobiDB-lite"/>
    </source>
</evidence>
<feature type="chain" id="PRO_5044491256" description="Lipocalin-like domain-containing protein" evidence="2">
    <location>
        <begin position="23"/>
        <end position="289"/>
    </location>
</feature>